<accession>A0ABW6WBJ9</accession>
<dbReference type="PANTHER" id="PTHR42685:SF22">
    <property type="entry name" value="CONDITIONED MEDIUM FACTOR RECEPTOR 1"/>
    <property type="match status" value="1"/>
</dbReference>
<name>A0ABW6WBJ9_9ACTN</name>
<dbReference type="InterPro" id="IPR036188">
    <property type="entry name" value="FAD/NAD-bd_sf"/>
</dbReference>
<dbReference type="SUPFAM" id="SSF51905">
    <property type="entry name" value="FAD/NAD(P)-binding domain"/>
    <property type="match status" value="1"/>
</dbReference>
<keyword evidence="3" id="KW-1185">Reference proteome</keyword>
<dbReference type="PANTHER" id="PTHR42685">
    <property type="entry name" value="GERANYLGERANYL DIPHOSPHATE REDUCTASE"/>
    <property type="match status" value="1"/>
</dbReference>
<dbReference type="InterPro" id="IPR002938">
    <property type="entry name" value="FAD-bd"/>
</dbReference>
<dbReference type="Proteomes" id="UP001602245">
    <property type="component" value="Unassembled WGS sequence"/>
</dbReference>
<reference evidence="2 3" key="1">
    <citation type="submission" date="2024-10" db="EMBL/GenBank/DDBJ databases">
        <title>The Natural Products Discovery Center: Release of the First 8490 Sequenced Strains for Exploring Actinobacteria Biosynthetic Diversity.</title>
        <authorList>
            <person name="Kalkreuter E."/>
            <person name="Kautsar S.A."/>
            <person name="Yang D."/>
            <person name="Bader C.D."/>
            <person name="Teijaro C.N."/>
            <person name="Fluegel L."/>
            <person name="Davis C.M."/>
            <person name="Simpson J.R."/>
            <person name="Lauterbach L."/>
            <person name="Steele A.D."/>
            <person name="Gui C."/>
            <person name="Meng S."/>
            <person name="Li G."/>
            <person name="Viehrig K."/>
            <person name="Ye F."/>
            <person name="Su P."/>
            <person name="Kiefer A.F."/>
            <person name="Nichols A."/>
            <person name="Cepeda A.J."/>
            <person name="Yan W."/>
            <person name="Fan B."/>
            <person name="Jiang Y."/>
            <person name="Adhikari A."/>
            <person name="Zheng C.-J."/>
            <person name="Schuster L."/>
            <person name="Cowan T.M."/>
            <person name="Smanski M.J."/>
            <person name="Chevrette M.G."/>
            <person name="De Carvalho L.P.S."/>
            <person name="Shen B."/>
        </authorList>
    </citation>
    <scope>NUCLEOTIDE SEQUENCE [LARGE SCALE GENOMIC DNA]</scope>
    <source>
        <strain evidence="2 3">NPDC000087</strain>
    </source>
</reference>
<dbReference type="RefSeq" id="WP_051115196.1">
    <property type="nucleotide sequence ID" value="NZ_JBIAZU010000002.1"/>
</dbReference>
<evidence type="ECO:0000313" key="3">
    <source>
        <dbReference type="Proteomes" id="UP001602245"/>
    </source>
</evidence>
<dbReference type="EMBL" id="JBIAZU010000002">
    <property type="protein sequence ID" value="MFF5290694.1"/>
    <property type="molecule type" value="Genomic_DNA"/>
</dbReference>
<dbReference type="Pfam" id="PF01494">
    <property type="entry name" value="FAD_binding_3"/>
    <property type="match status" value="1"/>
</dbReference>
<organism evidence="2 3">
    <name type="scientific">Paractinoplanes globisporus</name>
    <dbReference type="NCBI Taxonomy" id="113565"/>
    <lineage>
        <taxon>Bacteria</taxon>
        <taxon>Bacillati</taxon>
        <taxon>Actinomycetota</taxon>
        <taxon>Actinomycetes</taxon>
        <taxon>Micromonosporales</taxon>
        <taxon>Micromonosporaceae</taxon>
        <taxon>Paractinoplanes</taxon>
    </lineage>
</organism>
<proteinExistence type="predicted"/>
<evidence type="ECO:0000259" key="1">
    <source>
        <dbReference type="Pfam" id="PF01494"/>
    </source>
</evidence>
<dbReference type="Gene3D" id="3.50.50.60">
    <property type="entry name" value="FAD/NAD(P)-binding domain"/>
    <property type="match status" value="1"/>
</dbReference>
<evidence type="ECO:0000313" key="2">
    <source>
        <dbReference type="EMBL" id="MFF5290694.1"/>
    </source>
</evidence>
<comment type="caution">
    <text evidence="2">The sequence shown here is derived from an EMBL/GenBank/DDBJ whole genome shotgun (WGS) entry which is preliminary data.</text>
</comment>
<protein>
    <submittedName>
        <fullName evidence="2">FAD-dependent oxidoreductase</fullName>
    </submittedName>
</protein>
<feature type="domain" description="FAD-binding" evidence="1">
    <location>
        <begin position="5"/>
        <end position="310"/>
    </location>
</feature>
<dbReference type="InterPro" id="IPR050407">
    <property type="entry name" value="Geranylgeranyl_reductase"/>
</dbReference>
<sequence length="379" mass="39935">MDTHDVVIVGARVAGAATAMLLARRGLRVLLVDRDRYGADTLSTHALMRGGVYLLSRWGVLDRVVAAGTPPVRRTRFDFGTESTTIAIKAAHGVDALYAPRRTVLDAALADAARAAGAEIRYGVRVTGLLRDRSGRVAGIRGHDRTGAAFTARAGLTVGADGTRSTVAREAGAATLRTGTGCGAVIYGYWSGLGADGYEWFYRPGHSAGFIPTNAGEVCVFAGVPAHDLARGDLHATYHRLLAATTGGADGRLAQARPPDRLHTWVGRPGYARQAHGPGWALIGDAGSFLDPLSTHGITDALRDADTLARAAVSGDLGEFAATRDRVTTAMFDVVDRIAGYRWDLPRLRADLLELSRAMSAEVELVAGPARHAPGTARP</sequence>
<gene>
    <name evidence="2" type="ORF">ACFY35_14710</name>
</gene>
<dbReference type="PRINTS" id="PR00420">
    <property type="entry name" value="RNGMNOXGNASE"/>
</dbReference>